<evidence type="ECO:0000313" key="1">
    <source>
        <dbReference type="EMBL" id="EAT88257.1"/>
    </source>
</evidence>
<protein>
    <submittedName>
        <fullName evidence="1">Uncharacterized protein</fullName>
    </submittedName>
</protein>
<dbReference type="InParanoid" id="Q0UUR7"/>
<sequence length="33" mass="3863">MELAMRLALSVYFWEYWKQLSTTPLSLALLSIS</sequence>
<dbReference type="Proteomes" id="UP000001055">
    <property type="component" value="Unassembled WGS sequence"/>
</dbReference>
<dbReference type="EMBL" id="CH445330">
    <property type="protein sequence ID" value="EAT88257.1"/>
    <property type="molecule type" value="Genomic_DNA"/>
</dbReference>
<dbReference type="KEGG" id="pno:SNOG_04497"/>
<dbReference type="AlphaFoldDB" id="Q0UUR7"/>
<gene>
    <name evidence="1" type="ORF">SNOG_04497</name>
</gene>
<dbReference type="GeneID" id="5971782"/>
<evidence type="ECO:0000313" key="2">
    <source>
        <dbReference type="Proteomes" id="UP000001055"/>
    </source>
</evidence>
<accession>Q0UUR7</accession>
<dbReference type="RefSeq" id="XP_001794914.1">
    <property type="nucleotide sequence ID" value="XM_001794862.1"/>
</dbReference>
<proteinExistence type="predicted"/>
<name>Q0UUR7_PHANO</name>
<reference evidence="2" key="1">
    <citation type="journal article" date="2007" name="Plant Cell">
        <title>Dothideomycete-plant interactions illuminated by genome sequencing and EST analysis of the wheat pathogen Stagonospora nodorum.</title>
        <authorList>
            <person name="Hane J.K."/>
            <person name="Lowe R.G."/>
            <person name="Solomon P.S."/>
            <person name="Tan K.C."/>
            <person name="Schoch C.L."/>
            <person name="Spatafora J.W."/>
            <person name="Crous P.W."/>
            <person name="Kodira C."/>
            <person name="Birren B.W."/>
            <person name="Galagan J.E."/>
            <person name="Torriani S.F."/>
            <person name="McDonald B.A."/>
            <person name="Oliver R.P."/>
        </authorList>
    </citation>
    <scope>NUCLEOTIDE SEQUENCE [LARGE SCALE GENOMIC DNA]</scope>
    <source>
        <strain evidence="2">SN15 / ATCC MYA-4574 / FGSC 10173</strain>
    </source>
</reference>
<organism evidence="1 2">
    <name type="scientific">Phaeosphaeria nodorum (strain SN15 / ATCC MYA-4574 / FGSC 10173)</name>
    <name type="common">Glume blotch fungus</name>
    <name type="synonym">Parastagonospora nodorum</name>
    <dbReference type="NCBI Taxonomy" id="321614"/>
    <lineage>
        <taxon>Eukaryota</taxon>
        <taxon>Fungi</taxon>
        <taxon>Dikarya</taxon>
        <taxon>Ascomycota</taxon>
        <taxon>Pezizomycotina</taxon>
        <taxon>Dothideomycetes</taxon>
        <taxon>Pleosporomycetidae</taxon>
        <taxon>Pleosporales</taxon>
        <taxon>Pleosporineae</taxon>
        <taxon>Phaeosphaeriaceae</taxon>
        <taxon>Parastagonospora</taxon>
    </lineage>
</organism>